<accession>A0A640KII4</accession>
<dbReference type="Gene3D" id="2.130.10.10">
    <property type="entry name" value="YVTN repeat-like/Quinoprotein amine dehydrogenase"/>
    <property type="match status" value="1"/>
</dbReference>
<reference evidence="1" key="1">
    <citation type="submission" date="2019-11" db="EMBL/GenBank/DDBJ databases">
        <title>Leishmania tarentolae CDS.</title>
        <authorList>
            <person name="Goto Y."/>
            <person name="Yamagishi J."/>
        </authorList>
    </citation>
    <scope>NUCLEOTIDE SEQUENCE [LARGE SCALE GENOMIC DNA]</scope>
    <source>
        <strain evidence="1">Parrot Tar II</strain>
    </source>
</reference>
<name>A0A640KII4_LEITA</name>
<evidence type="ECO:0000313" key="1">
    <source>
        <dbReference type="EMBL" id="GET89520.1"/>
    </source>
</evidence>
<gene>
    <name evidence="1" type="ORF">LtaPh_2616100</name>
</gene>
<evidence type="ECO:0000313" key="2">
    <source>
        <dbReference type="Proteomes" id="UP000419144"/>
    </source>
</evidence>
<dbReference type="InterPro" id="IPR015943">
    <property type="entry name" value="WD40/YVTN_repeat-like_dom_sf"/>
</dbReference>
<dbReference type="Proteomes" id="UP000419144">
    <property type="component" value="Unassembled WGS sequence"/>
</dbReference>
<dbReference type="AlphaFoldDB" id="A0A640KII4"/>
<comment type="caution">
    <text evidence="1">The sequence shown here is derived from an EMBL/GenBank/DDBJ whole genome shotgun (WGS) entry which is preliminary data.</text>
</comment>
<dbReference type="EMBL" id="BLBS01000035">
    <property type="protein sequence ID" value="GET89520.1"/>
    <property type="molecule type" value="Genomic_DNA"/>
</dbReference>
<dbReference type="VEuPathDB" id="TriTrypDB:LtaPh_2616100"/>
<keyword evidence="2" id="KW-1185">Reference proteome</keyword>
<dbReference type="SUPFAM" id="SSF50998">
    <property type="entry name" value="Quinoprotein alcohol dehydrogenase-like"/>
    <property type="match status" value="1"/>
</dbReference>
<dbReference type="InterPro" id="IPR011047">
    <property type="entry name" value="Quinoprotein_ADH-like_sf"/>
</dbReference>
<dbReference type="OrthoDB" id="271060at2759"/>
<organism evidence="1 2">
    <name type="scientific">Leishmania tarentolae</name>
    <name type="common">Sauroleishmania tarentolae</name>
    <dbReference type="NCBI Taxonomy" id="5689"/>
    <lineage>
        <taxon>Eukaryota</taxon>
        <taxon>Discoba</taxon>
        <taxon>Euglenozoa</taxon>
        <taxon>Kinetoplastea</taxon>
        <taxon>Metakinetoplastina</taxon>
        <taxon>Trypanosomatida</taxon>
        <taxon>Trypanosomatidae</taxon>
        <taxon>Leishmaniinae</taxon>
        <taxon>Leishmania</taxon>
        <taxon>lizard Leishmania</taxon>
    </lineage>
</organism>
<proteinExistence type="predicted"/>
<protein>
    <submittedName>
        <fullName evidence="1">Uncharacterized protein</fullName>
    </submittedName>
</protein>
<sequence>MEFSSSSSSDAGLEEELHRNFLRERREQRGIVQASSSAARGEAMHFMMPDGRSIEVRKGTIYIPLRHMYVHVLQARRFPEKWFGDGRVPLRRRRPLPADVVVLQRITGEAAADGSDATAARSAISVRLSQATENDFFVFKEVLPQKAEENSGEGAAPLAKSTSFTAQKRQNIWQDPLIDTRFQRITSLPRWRFSVAHPRFLREAQYDTWDAVELAPPLNVDDVCCYDDSLGILWSLCGRDGRLWYLQYDINAATTTTRSAALTSVCVTTVEVAIAQRCVGMHCQHEGSSSYSAAVGDDEATSRCACRLLVITTSHALCIRLAYTWRNRFTVEGVLSTLKLESVVSKPLQLPSVTCCCPGNAEKPPDASLPSSCDASFCVGAGRSVFAFIWRNGQWHRVRLASFAATDITALTLHNVPGHPSLSAAVVAGMRNGTIQVVTPQERMRNKATFNPTPRHYGSDITSMYLVQGLAYGIVSVARDGGAKLWDLRHLGSEKDPVCTLLTSRLGGGQSGVCSAAMAGHLLAVSSVSAGLVCVDAQTGAQLFHTAKKLSPETRIAFGSLSNVDGSDGFELYTFSQYYTQRFHLEL</sequence>